<feature type="domain" description="N-acetyltransferase" evidence="2">
    <location>
        <begin position="3"/>
        <end position="89"/>
    </location>
</feature>
<evidence type="ECO:0000259" key="2">
    <source>
        <dbReference type="PROSITE" id="PS51729"/>
    </source>
</evidence>
<dbReference type="CDD" id="cd04301">
    <property type="entry name" value="NAT_SF"/>
    <property type="match status" value="1"/>
</dbReference>
<gene>
    <name evidence="3" type="ORF">K0U00_16180</name>
</gene>
<dbReference type="Gene3D" id="3.40.630.30">
    <property type="match status" value="1"/>
</dbReference>
<evidence type="ECO:0000259" key="1">
    <source>
        <dbReference type="PROSITE" id="PS51186"/>
    </source>
</evidence>
<dbReference type="PANTHER" id="PTHR31435:SF10">
    <property type="entry name" value="BSR4717 PROTEIN"/>
    <property type="match status" value="1"/>
</dbReference>
<dbReference type="Pfam" id="PF14542">
    <property type="entry name" value="Acetyltransf_CG"/>
    <property type="match status" value="1"/>
</dbReference>
<dbReference type="Proteomes" id="UP001519887">
    <property type="component" value="Unassembled WGS sequence"/>
</dbReference>
<dbReference type="InterPro" id="IPR000182">
    <property type="entry name" value="GNAT_dom"/>
</dbReference>
<dbReference type="PANTHER" id="PTHR31435">
    <property type="entry name" value="PROTEIN NATD1"/>
    <property type="match status" value="1"/>
</dbReference>
<proteinExistence type="predicted"/>
<reference evidence="3 4" key="1">
    <citation type="submission" date="2021-07" db="EMBL/GenBank/DDBJ databases">
        <title>Paenibacillus radiodurans sp. nov., isolated from the southeastern edge of Tengger Desert.</title>
        <authorList>
            <person name="Zhang G."/>
        </authorList>
    </citation>
    <scope>NUCLEOTIDE SEQUENCE [LARGE SCALE GENOMIC DNA]</scope>
    <source>
        <strain evidence="3 4">CCM 7311</strain>
    </source>
</reference>
<feature type="domain" description="N-acetyltransferase" evidence="1">
    <location>
        <begin position="1"/>
        <end position="90"/>
    </location>
</feature>
<protein>
    <submittedName>
        <fullName evidence="3">N-acetyltransferase</fullName>
    </submittedName>
</protein>
<keyword evidence="4" id="KW-1185">Reference proteome</keyword>
<comment type="caution">
    <text evidence="3">The sequence shown here is derived from an EMBL/GenBank/DDBJ whole genome shotgun (WGS) entry which is preliminary data.</text>
</comment>
<dbReference type="EMBL" id="JAHZIK010000386">
    <property type="protein sequence ID" value="MBW7455563.1"/>
    <property type="molecule type" value="Genomic_DNA"/>
</dbReference>
<organism evidence="3 4">
    <name type="scientific">Paenibacillus sepulcri</name>
    <dbReference type="NCBI Taxonomy" id="359917"/>
    <lineage>
        <taxon>Bacteria</taxon>
        <taxon>Bacillati</taxon>
        <taxon>Bacillota</taxon>
        <taxon>Bacilli</taxon>
        <taxon>Bacillales</taxon>
        <taxon>Paenibacillaceae</taxon>
        <taxon>Paenibacillus</taxon>
    </lineage>
</organism>
<sequence length="90" mass="10402">MRETVMEGNSFVVRDDGASVAEITFVPSGDTYIIDHTYVSEALRGQKIAEDLVKRVVEHARENHKMIVPACSYALAQFKRRKEYQDIWKR</sequence>
<name>A0ABS7C3U4_9BACL</name>
<dbReference type="RefSeq" id="WP_210045002.1">
    <property type="nucleotide sequence ID" value="NZ_JBHLVU010000019.1"/>
</dbReference>
<evidence type="ECO:0000313" key="4">
    <source>
        <dbReference type="Proteomes" id="UP001519887"/>
    </source>
</evidence>
<dbReference type="PROSITE" id="PS51729">
    <property type="entry name" value="GNAT_YJDJ"/>
    <property type="match status" value="1"/>
</dbReference>
<dbReference type="InterPro" id="IPR016181">
    <property type="entry name" value="Acyl_CoA_acyltransferase"/>
</dbReference>
<dbReference type="SUPFAM" id="SSF55729">
    <property type="entry name" value="Acyl-CoA N-acyltransferases (Nat)"/>
    <property type="match status" value="1"/>
</dbReference>
<dbReference type="PROSITE" id="PS51186">
    <property type="entry name" value="GNAT"/>
    <property type="match status" value="1"/>
</dbReference>
<accession>A0ABS7C3U4</accession>
<evidence type="ECO:0000313" key="3">
    <source>
        <dbReference type="EMBL" id="MBW7455563.1"/>
    </source>
</evidence>
<dbReference type="InterPro" id="IPR031165">
    <property type="entry name" value="GNAT_YJDJ"/>
</dbReference>
<dbReference type="InterPro" id="IPR045057">
    <property type="entry name" value="Gcn5-rel_NAT"/>
</dbReference>